<keyword evidence="3" id="KW-1185">Reference proteome</keyword>
<protein>
    <recommendedName>
        <fullName evidence="4">Peptidase inhibitor family I36</fullName>
    </recommendedName>
</protein>
<evidence type="ECO:0000313" key="2">
    <source>
        <dbReference type="EMBL" id="MFC4333646.1"/>
    </source>
</evidence>
<evidence type="ECO:0008006" key="4">
    <source>
        <dbReference type="Google" id="ProtNLM"/>
    </source>
</evidence>
<proteinExistence type="predicted"/>
<reference evidence="3" key="1">
    <citation type="journal article" date="2019" name="Int. J. Syst. Evol. Microbiol.">
        <title>The Global Catalogue of Microorganisms (GCM) 10K type strain sequencing project: providing services to taxonomists for standard genome sequencing and annotation.</title>
        <authorList>
            <consortium name="The Broad Institute Genomics Platform"/>
            <consortium name="The Broad Institute Genome Sequencing Center for Infectious Disease"/>
            <person name="Wu L."/>
            <person name="Ma J."/>
        </authorList>
    </citation>
    <scope>NUCLEOTIDE SEQUENCE [LARGE SCALE GENOMIC DNA]</scope>
    <source>
        <strain evidence="3">IBRC-M 10908</strain>
    </source>
</reference>
<organism evidence="2 3">
    <name type="scientific">Salininema proteolyticum</name>
    <dbReference type="NCBI Taxonomy" id="1607685"/>
    <lineage>
        <taxon>Bacteria</taxon>
        <taxon>Bacillati</taxon>
        <taxon>Actinomycetota</taxon>
        <taxon>Actinomycetes</taxon>
        <taxon>Glycomycetales</taxon>
        <taxon>Glycomycetaceae</taxon>
        <taxon>Salininema</taxon>
    </lineage>
</organism>
<accession>A0ABV8TSD3</accession>
<evidence type="ECO:0000256" key="1">
    <source>
        <dbReference type="SAM" id="SignalP"/>
    </source>
</evidence>
<keyword evidence="1" id="KW-0732">Signal</keyword>
<gene>
    <name evidence="2" type="ORF">ACFPET_00330</name>
</gene>
<comment type="caution">
    <text evidence="2">The sequence shown here is derived from an EMBL/GenBank/DDBJ whole genome shotgun (WGS) entry which is preliminary data.</text>
</comment>
<evidence type="ECO:0000313" key="3">
    <source>
        <dbReference type="Proteomes" id="UP001595823"/>
    </source>
</evidence>
<feature type="chain" id="PRO_5046280434" description="Peptidase inhibitor family I36" evidence="1">
    <location>
        <begin position="33"/>
        <end position="121"/>
    </location>
</feature>
<dbReference type="EMBL" id="JBHSDK010000001">
    <property type="protein sequence ID" value="MFC4333646.1"/>
    <property type="molecule type" value="Genomic_DNA"/>
</dbReference>
<feature type="signal peptide" evidence="1">
    <location>
        <begin position="1"/>
        <end position="32"/>
    </location>
</feature>
<dbReference type="Proteomes" id="UP001595823">
    <property type="component" value="Unassembled WGS sequence"/>
</dbReference>
<dbReference type="RefSeq" id="WP_380617384.1">
    <property type="nucleotide sequence ID" value="NZ_JBHSDK010000001.1"/>
</dbReference>
<sequence>MTNSLRRMSAGLSAVVGATAFAAMAVPTPAMAADTCDPGEYCVYQGSTVVYSSTTADGADLGHFDSNGYVKNRGSDNLEFTVELSGGADYTACLQAAGQGQTTWGFPAGSELKNVRWAGGC</sequence>
<name>A0ABV8TSD3_9ACTN</name>